<accession>A0A915KXH3</accession>
<dbReference type="Proteomes" id="UP000887565">
    <property type="component" value="Unplaced"/>
</dbReference>
<proteinExistence type="predicted"/>
<keyword evidence="1" id="KW-1185">Reference proteome</keyword>
<organism evidence="1 2">
    <name type="scientific">Romanomermis culicivorax</name>
    <name type="common">Nematode worm</name>
    <dbReference type="NCBI Taxonomy" id="13658"/>
    <lineage>
        <taxon>Eukaryota</taxon>
        <taxon>Metazoa</taxon>
        <taxon>Ecdysozoa</taxon>
        <taxon>Nematoda</taxon>
        <taxon>Enoplea</taxon>
        <taxon>Dorylaimia</taxon>
        <taxon>Mermithida</taxon>
        <taxon>Mermithoidea</taxon>
        <taxon>Mermithidae</taxon>
        <taxon>Romanomermis</taxon>
    </lineage>
</organism>
<sequence>MGVFESVSAGLVSRNLNLPGNSSGITLKVSFLRGTSFFQPYSFSTSDKSKLGVTSSVVIITFPLHEARRTLSRFRGRKRKNFSASRRVNGYNILIIYWLFTPNANEISSNSASASLQQSFIGCQSMMNGNKF</sequence>
<evidence type="ECO:0000313" key="1">
    <source>
        <dbReference type="Proteomes" id="UP000887565"/>
    </source>
</evidence>
<protein>
    <submittedName>
        <fullName evidence="2">Uncharacterized protein</fullName>
    </submittedName>
</protein>
<name>A0A915KXH3_ROMCU</name>
<dbReference type="AlphaFoldDB" id="A0A915KXH3"/>
<evidence type="ECO:0000313" key="2">
    <source>
        <dbReference type="WBParaSite" id="nRc.2.0.1.t43652-RA"/>
    </source>
</evidence>
<dbReference type="WBParaSite" id="nRc.2.0.1.t43652-RA">
    <property type="protein sequence ID" value="nRc.2.0.1.t43652-RA"/>
    <property type="gene ID" value="nRc.2.0.1.g43652"/>
</dbReference>
<reference evidence="2" key="1">
    <citation type="submission" date="2022-11" db="UniProtKB">
        <authorList>
            <consortium name="WormBaseParasite"/>
        </authorList>
    </citation>
    <scope>IDENTIFICATION</scope>
</reference>